<dbReference type="STRING" id="52838.A0A4S8JNJ2"/>
<feature type="region of interest" description="Disordered" evidence="3">
    <location>
        <begin position="116"/>
        <end position="173"/>
    </location>
</feature>
<keyword evidence="2" id="KW-0732">Signal</keyword>
<dbReference type="Gene3D" id="3.30.70.80">
    <property type="entry name" value="Peptidase S8 propeptide/proteinase inhibitor I9"/>
    <property type="match status" value="1"/>
</dbReference>
<feature type="compositionally biased region" description="Polar residues" evidence="3">
    <location>
        <begin position="159"/>
        <end position="173"/>
    </location>
</feature>
<evidence type="ECO:0000256" key="2">
    <source>
        <dbReference type="ARBA" id="ARBA00022729"/>
    </source>
</evidence>
<dbReference type="EMBL" id="PYDT01000004">
    <property type="protein sequence ID" value="THU63710.1"/>
    <property type="molecule type" value="Genomic_DNA"/>
</dbReference>
<evidence type="ECO:0000313" key="5">
    <source>
        <dbReference type="EMBL" id="THU63710.1"/>
    </source>
</evidence>
<dbReference type="SUPFAM" id="SSF52743">
    <property type="entry name" value="Subtilisin-like"/>
    <property type="match status" value="1"/>
</dbReference>
<evidence type="ECO:0000259" key="4">
    <source>
        <dbReference type="Pfam" id="PF05922"/>
    </source>
</evidence>
<feature type="compositionally biased region" description="Basic and acidic residues" evidence="3">
    <location>
        <begin position="116"/>
        <end position="133"/>
    </location>
</feature>
<evidence type="ECO:0000256" key="1">
    <source>
        <dbReference type="ARBA" id="ARBA00011073"/>
    </source>
</evidence>
<dbReference type="InterPro" id="IPR045051">
    <property type="entry name" value="SBT"/>
</dbReference>
<reference evidence="5 6" key="1">
    <citation type="journal article" date="2019" name="Nat. Plants">
        <title>Genome sequencing of Musa balbisiana reveals subgenome evolution and function divergence in polyploid bananas.</title>
        <authorList>
            <person name="Yao X."/>
        </authorList>
    </citation>
    <scope>NUCLEOTIDE SEQUENCE [LARGE SCALE GENOMIC DNA]</scope>
    <source>
        <strain evidence="6">cv. DH-PKW</strain>
        <tissue evidence="5">Leaves</tissue>
    </source>
</reference>
<comment type="similarity">
    <text evidence="1">Belongs to the peptidase S8 family.</text>
</comment>
<accession>A0A4S8JNJ2</accession>
<dbReference type="Proteomes" id="UP000317650">
    <property type="component" value="Chromosome 1"/>
</dbReference>
<evidence type="ECO:0000313" key="6">
    <source>
        <dbReference type="Proteomes" id="UP000317650"/>
    </source>
</evidence>
<dbReference type="Gene3D" id="3.40.50.200">
    <property type="entry name" value="Peptidase S8/S53 domain"/>
    <property type="match status" value="1"/>
</dbReference>
<keyword evidence="6" id="KW-1185">Reference proteome</keyword>
<comment type="caution">
    <text evidence="5">The sequence shown here is derived from an EMBL/GenBank/DDBJ whole genome shotgun (WGS) entry which is preliminary data.</text>
</comment>
<dbReference type="GO" id="GO:0006508">
    <property type="term" value="P:proteolysis"/>
    <property type="evidence" value="ECO:0007669"/>
    <property type="project" value="InterPro"/>
</dbReference>
<dbReference type="Pfam" id="PF05922">
    <property type="entry name" value="Inhibitor_I9"/>
    <property type="match status" value="1"/>
</dbReference>
<evidence type="ECO:0000256" key="3">
    <source>
        <dbReference type="SAM" id="MobiDB-lite"/>
    </source>
</evidence>
<protein>
    <recommendedName>
        <fullName evidence="4">Inhibitor I9 domain-containing protein</fullName>
    </recommendedName>
</protein>
<organism evidence="5 6">
    <name type="scientific">Musa balbisiana</name>
    <name type="common">Banana</name>
    <dbReference type="NCBI Taxonomy" id="52838"/>
    <lineage>
        <taxon>Eukaryota</taxon>
        <taxon>Viridiplantae</taxon>
        <taxon>Streptophyta</taxon>
        <taxon>Embryophyta</taxon>
        <taxon>Tracheophyta</taxon>
        <taxon>Spermatophyta</taxon>
        <taxon>Magnoliopsida</taxon>
        <taxon>Liliopsida</taxon>
        <taxon>Zingiberales</taxon>
        <taxon>Musaceae</taxon>
        <taxon>Musa</taxon>
    </lineage>
</organism>
<dbReference type="AlphaFoldDB" id="A0A4S8JNJ2"/>
<dbReference type="InterPro" id="IPR037045">
    <property type="entry name" value="S8pro/Inhibitor_I9_sf"/>
</dbReference>
<name>A0A4S8JNJ2_MUSBA</name>
<dbReference type="GO" id="GO:0004252">
    <property type="term" value="F:serine-type endopeptidase activity"/>
    <property type="evidence" value="ECO:0007669"/>
    <property type="project" value="InterPro"/>
</dbReference>
<dbReference type="PANTHER" id="PTHR10795">
    <property type="entry name" value="PROPROTEIN CONVERTASE SUBTILISIN/KEXIN"/>
    <property type="match status" value="1"/>
</dbReference>
<proteinExistence type="inferred from homology"/>
<dbReference type="InterPro" id="IPR036852">
    <property type="entry name" value="Peptidase_S8/S53_dom_sf"/>
</dbReference>
<feature type="domain" description="Inhibitor I9" evidence="4">
    <location>
        <begin position="13"/>
        <end position="70"/>
    </location>
</feature>
<dbReference type="InterPro" id="IPR010259">
    <property type="entry name" value="S8pro/Inhibitor_I9"/>
</dbReference>
<gene>
    <name evidence="5" type="ORF">C4D60_Mb01t18680</name>
</gene>
<sequence length="173" mass="19157">MFLVDTRLRPSPFPSDRHWYFSLVSSISYRLLHHYQSLLHGFSTSLTPSQARAIGDHRGVVAVSPDSLLRPHTTRSPSFLGLGLDLPGSHLSALSHRGSAAVIGFIDTGIWPERPSFSDRVLDPPPRRWRAECEEGPGFNRSHCNRKYPPYPSPPATGPRSTSADRTNLSSTS</sequence>